<feature type="transmembrane region" description="Helical" evidence="1">
    <location>
        <begin position="32"/>
        <end position="65"/>
    </location>
</feature>
<dbReference type="AlphaFoldDB" id="A0A5P9QED1"/>
<protein>
    <recommendedName>
        <fullName evidence="4">HdeD family acid-resistance protein</fullName>
    </recommendedName>
</protein>
<sequence length="197" mass="20681">MTDVPTAPGPLAGALQGAARQYWWLPVLRGVLYIAFGIIAVAWPGVTALAILWVIAIFAIVDGLIEIFDAIRYRASGGAALGITFGVLSVAFGIVALVWPGPTVTVFAVIVGIWAILVGLVGVMASVGLRKVPGSGWGWGVTSAVLTVILGVMLLVWPKTSLVALVWVLGIWAWVIGIMLIVIGFQVRRLGKADLTV</sequence>
<reference evidence="2 3" key="1">
    <citation type="submission" date="2019-10" db="EMBL/GenBank/DDBJ databases">
        <title>Genome sequence of Luteimicrobium xylanilyticum HY-24.</title>
        <authorList>
            <person name="Kim D.Y."/>
            <person name="Park H.-Y."/>
        </authorList>
    </citation>
    <scope>NUCLEOTIDE SEQUENCE [LARGE SCALE GENOMIC DNA]</scope>
    <source>
        <strain evidence="2 3">HY-24</strain>
    </source>
</reference>
<evidence type="ECO:0000256" key="1">
    <source>
        <dbReference type="SAM" id="Phobius"/>
    </source>
</evidence>
<keyword evidence="3" id="KW-1185">Reference proteome</keyword>
<dbReference type="Pfam" id="PF03729">
    <property type="entry name" value="DUF308"/>
    <property type="match status" value="2"/>
</dbReference>
<keyword evidence="1" id="KW-1133">Transmembrane helix</keyword>
<dbReference type="OrthoDB" id="3829721at2"/>
<dbReference type="InterPro" id="IPR005325">
    <property type="entry name" value="DUF308_memb"/>
</dbReference>
<evidence type="ECO:0000313" key="2">
    <source>
        <dbReference type="EMBL" id="QFU99838.1"/>
    </source>
</evidence>
<dbReference type="PANTHER" id="PTHR34989">
    <property type="entry name" value="PROTEIN HDED"/>
    <property type="match status" value="1"/>
</dbReference>
<name>A0A5P9QED1_9MICO</name>
<dbReference type="PANTHER" id="PTHR34989:SF1">
    <property type="entry name" value="PROTEIN HDED"/>
    <property type="match status" value="1"/>
</dbReference>
<dbReference type="KEGG" id="lxl:KDY119_03374"/>
<feature type="transmembrane region" description="Helical" evidence="1">
    <location>
        <begin position="137"/>
        <end position="157"/>
    </location>
</feature>
<dbReference type="RefSeq" id="WP_153022564.1">
    <property type="nucleotide sequence ID" value="NZ_BAABIH010000016.1"/>
</dbReference>
<proteinExistence type="predicted"/>
<keyword evidence="1" id="KW-0472">Membrane</keyword>
<dbReference type="Proteomes" id="UP000326702">
    <property type="component" value="Chromosome"/>
</dbReference>
<dbReference type="InterPro" id="IPR052712">
    <property type="entry name" value="Acid_resist_chaperone_HdeD"/>
</dbReference>
<dbReference type="GO" id="GO:0005886">
    <property type="term" value="C:plasma membrane"/>
    <property type="evidence" value="ECO:0007669"/>
    <property type="project" value="TreeGrafter"/>
</dbReference>
<keyword evidence="1" id="KW-0812">Transmembrane</keyword>
<organism evidence="2 3">
    <name type="scientific">Luteimicrobium xylanilyticum</name>
    <dbReference type="NCBI Taxonomy" id="1133546"/>
    <lineage>
        <taxon>Bacteria</taxon>
        <taxon>Bacillati</taxon>
        <taxon>Actinomycetota</taxon>
        <taxon>Actinomycetes</taxon>
        <taxon>Micrococcales</taxon>
        <taxon>Luteimicrobium</taxon>
    </lineage>
</organism>
<evidence type="ECO:0000313" key="3">
    <source>
        <dbReference type="Proteomes" id="UP000326702"/>
    </source>
</evidence>
<gene>
    <name evidence="2" type="ORF">KDY119_03374</name>
</gene>
<feature type="transmembrane region" description="Helical" evidence="1">
    <location>
        <begin position="105"/>
        <end position="125"/>
    </location>
</feature>
<dbReference type="EMBL" id="CP045529">
    <property type="protein sequence ID" value="QFU99838.1"/>
    <property type="molecule type" value="Genomic_DNA"/>
</dbReference>
<feature type="transmembrane region" description="Helical" evidence="1">
    <location>
        <begin position="77"/>
        <end position="99"/>
    </location>
</feature>
<accession>A0A5P9QED1</accession>
<feature type="transmembrane region" description="Helical" evidence="1">
    <location>
        <begin position="163"/>
        <end position="185"/>
    </location>
</feature>
<evidence type="ECO:0008006" key="4">
    <source>
        <dbReference type="Google" id="ProtNLM"/>
    </source>
</evidence>